<dbReference type="GO" id="GO:0020037">
    <property type="term" value="F:heme binding"/>
    <property type="evidence" value="ECO:0007669"/>
    <property type="project" value="InterPro"/>
</dbReference>
<evidence type="ECO:0000256" key="11">
    <source>
        <dbReference type="ARBA" id="ARBA00023004"/>
    </source>
</evidence>
<sequence>MNSSESKTLSFWEDDGRFSGIFSWIFTTDHKRIGLLYLYSVLSLFAVGVVIGLLMRLELIAPGSTIVGAQTYNAFFTVHGVIMIFLFVIPSIPASFGNLFLPIQLGAEDVAFPRINLLSWWLYIIGLILILISLFTGQGAPDTGWTFYVPFSEYTTTNVNVAVMGVFILGFSSILTGLNFITTIHRMRIPDMKWTKIPLFGWSLYATGWIQVLATPILGITVLLIFIERTMGVGLFDPAKGGDPVLYQHLFWIYSHPAVYIMVVPAMGVVTEIIPVFARKHIFGYKAIAISSLAIAFAGSLVWAHHMFTSGMSDTAVMIFSFLTFIVAIPSAVKVFNWVATLYKGSIILEPPLLYALAFIFLFSIGGLTGLVVGSAGTDIHVHDTYFVVGHFHYVIFGGTVFGMFGGLHYWFPKIYGKMYNKRVATTAWGILFIGVNVLYFPMLVLGIMGMPRRYFDYLPEYQMWHVVSTVGSWIVAVGLILMFYNLYRGIKKGEPAGKNPWNAATLEWTTLSPPPKLNFLEEPELTRGPYEYKGIEDDAQYQ</sequence>
<feature type="transmembrane region" description="Helical" evidence="16">
    <location>
        <begin position="75"/>
        <end position="100"/>
    </location>
</feature>
<dbReference type="UniPathway" id="UPA00705"/>
<evidence type="ECO:0000256" key="16">
    <source>
        <dbReference type="RuleBase" id="RU363061"/>
    </source>
</evidence>
<comment type="similarity">
    <text evidence="15">Belongs to the heme-copper respiratory oxidase family.</text>
</comment>
<name>A0A5D0ML49_FLESI</name>
<feature type="transmembrane region" description="Helical" evidence="16">
    <location>
        <begin position="120"/>
        <end position="141"/>
    </location>
</feature>
<dbReference type="NCBIfam" id="TIGR02891">
    <property type="entry name" value="CtaD_CoxA"/>
    <property type="match status" value="1"/>
</dbReference>
<keyword evidence="4 15" id="KW-0349">Heme</keyword>
<keyword evidence="7 16" id="KW-0479">Metal-binding</keyword>
<dbReference type="SUPFAM" id="SSF81442">
    <property type="entry name" value="Cytochrome c oxidase subunit I-like"/>
    <property type="match status" value="1"/>
</dbReference>
<proteinExistence type="inferred from homology"/>
<keyword evidence="11 16" id="KW-0408">Iron</keyword>
<dbReference type="InterPro" id="IPR023616">
    <property type="entry name" value="Cyt_c_oxase-like_su1_dom"/>
</dbReference>
<keyword evidence="18" id="KW-0560">Oxidoreductase</keyword>
<dbReference type="Proteomes" id="UP000323337">
    <property type="component" value="Unassembled WGS sequence"/>
</dbReference>
<evidence type="ECO:0000256" key="12">
    <source>
        <dbReference type="ARBA" id="ARBA00023008"/>
    </source>
</evidence>
<dbReference type="PRINTS" id="PR01165">
    <property type="entry name" value="CYCOXIDASEI"/>
</dbReference>
<evidence type="ECO:0000256" key="10">
    <source>
        <dbReference type="ARBA" id="ARBA00022989"/>
    </source>
</evidence>
<keyword evidence="13 16" id="KW-0472">Membrane</keyword>
<feature type="transmembrane region" description="Helical" evidence="16">
    <location>
        <begin position="202"/>
        <end position="227"/>
    </location>
</feature>
<feature type="transmembrane region" description="Helical" evidence="16">
    <location>
        <begin position="352"/>
        <end position="372"/>
    </location>
</feature>
<comment type="subcellular location">
    <subcellularLocation>
        <location evidence="16">Cell membrane</location>
        <topology evidence="16">Multi-pass membrane protein</topology>
    </subcellularLocation>
    <subcellularLocation>
        <location evidence="1">Membrane</location>
        <topology evidence="1">Multi-pass membrane protein</topology>
    </subcellularLocation>
</comment>
<keyword evidence="16" id="KW-1003">Cell membrane</keyword>
<keyword evidence="5 15" id="KW-0679">Respiratory chain</keyword>
<comment type="pathway">
    <text evidence="2 16">Energy metabolism; oxidative phosphorylation.</text>
</comment>
<feature type="transmembrane region" description="Helical" evidence="16">
    <location>
        <begin position="282"/>
        <end position="304"/>
    </location>
</feature>
<dbReference type="InterPro" id="IPR000883">
    <property type="entry name" value="Cyt_C_Oxase_1"/>
</dbReference>
<evidence type="ECO:0000256" key="4">
    <source>
        <dbReference type="ARBA" id="ARBA00022617"/>
    </source>
</evidence>
<evidence type="ECO:0000256" key="2">
    <source>
        <dbReference type="ARBA" id="ARBA00004673"/>
    </source>
</evidence>
<dbReference type="Pfam" id="PF00115">
    <property type="entry name" value="COX1"/>
    <property type="match status" value="1"/>
</dbReference>
<evidence type="ECO:0000256" key="5">
    <source>
        <dbReference type="ARBA" id="ARBA00022660"/>
    </source>
</evidence>
<dbReference type="PROSITE" id="PS00077">
    <property type="entry name" value="COX1_CUB"/>
    <property type="match status" value="1"/>
</dbReference>
<dbReference type="InterPro" id="IPR014241">
    <property type="entry name" value="Cyt_c_oxidase_su1_bac"/>
</dbReference>
<dbReference type="GO" id="GO:0006119">
    <property type="term" value="P:oxidative phosphorylation"/>
    <property type="evidence" value="ECO:0007669"/>
    <property type="project" value="UniProtKB-UniPathway"/>
</dbReference>
<comment type="function">
    <text evidence="16">Cytochrome c oxidase is the component of the respiratory chain that catalyzes the reduction of oxygen to water. Subunits 1-3 form the functional core of the enzyme complex. CO I is the catalytic subunit of the enzyme. Electrons originating in cytochrome c are transferred via the copper A center of subunit 2 and heme A of subunit 1 to the bimetallic center formed by heme A3 and copper B.</text>
</comment>
<keyword evidence="6 15" id="KW-0812">Transmembrane</keyword>
<feature type="transmembrane region" description="Helical" evidence="16">
    <location>
        <begin position="247"/>
        <end position="270"/>
    </location>
</feature>
<feature type="domain" description="Cytochrome oxidase subunit I profile" evidence="17">
    <location>
        <begin position="18"/>
        <end position="527"/>
    </location>
</feature>
<feature type="transmembrane region" description="Helical" evidence="16">
    <location>
        <begin position="392"/>
        <end position="412"/>
    </location>
</feature>
<evidence type="ECO:0000256" key="9">
    <source>
        <dbReference type="ARBA" id="ARBA00022982"/>
    </source>
</evidence>
<feature type="transmembrane region" description="Helical" evidence="16">
    <location>
        <begin position="316"/>
        <end position="340"/>
    </location>
</feature>
<dbReference type="EMBL" id="VSIV01000302">
    <property type="protein sequence ID" value="TYB32645.1"/>
    <property type="molecule type" value="Genomic_DNA"/>
</dbReference>
<gene>
    <name evidence="18" type="primary">ctaD</name>
    <name evidence="18" type="ORF">FXF49_10475</name>
</gene>
<evidence type="ECO:0000256" key="3">
    <source>
        <dbReference type="ARBA" id="ARBA00022448"/>
    </source>
</evidence>
<dbReference type="Gene3D" id="1.20.210.10">
    <property type="entry name" value="Cytochrome c oxidase-like, subunit I domain"/>
    <property type="match status" value="1"/>
</dbReference>
<dbReference type="AlphaFoldDB" id="A0A5D0ML49"/>
<feature type="transmembrane region" description="Helical" evidence="16">
    <location>
        <begin position="35"/>
        <end position="55"/>
    </location>
</feature>
<feature type="transmembrane region" description="Helical" evidence="16">
    <location>
        <begin position="424"/>
        <end position="451"/>
    </location>
</feature>
<comment type="catalytic activity">
    <reaction evidence="14 16">
        <text>4 Fe(II)-[cytochrome c] + O2 + 8 H(+)(in) = 4 Fe(III)-[cytochrome c] + 2 H2O + 4 H(+)(out)</text>
        <dbReference type="Rhea" id="RHEA:11436"/>
        <dbReference type="Rhea" id="RHEA-COMP:10350"/>
        <dbReference type="Rhea" id="RHEA-COMP:14399"/>
        <dbReference type="ChEBI" id="CHEBI:15377"/>
        <dbReference type="ChEBI" id="CHEBI:15378"/>
        <dbReference type="ChEBI" id="CHEBI:15379"/>
        <dbReference type="ChEBI" id="CHEBI:29033"/>
        <dbReference type="ChEBI" id="CHEBI:29034"/>
        <dbReference type="EC" id="7.1.1.9"/>
    </reaction>
</comment>
<dbReference type="GO" id="GO:0004129">
    <property type="term" value="F:cytochrome-c oxidase activity"/>
    <property type="evidence" value="ECO:0007669"/>
    <property type="project" value="UniProtKB-EC"/>
</dbReference>
<feature type="transmembrane region" description="Helical" evidence="16">
    <location>
        <begin position="463"/>
        <end position="485"/>
    </location>
</feature>
<evidence type="ECO:0000256" key="8">
    <source>
        <dbReference type="ARBA" id="ARBA00022967"/>
    </source>
</evidence>
<dbReference type="PANTHER" id="PTHR10422:SF18">
    <property type="entry name" value="CYTOCHROME C OXIDASE SUBUNIT 1"/>
    <property type="match status" value="1"/>
</dbReference>
<dbReference type="GO" id="GO:0015990">
    <property type="term" value="P:electron transport coupled proton transport"/>
    <property type="evidence" value="ECO:0007669"/>
    <property type="project" value="InterPro"/>
</dbReference>
<evidence type="ECO:0000256" key="13">
    <source>
        <dbReference type="ARBA" id="ARBA00023136"/>
    </source>
</evidence>
<dbReference type="GO" id="GO:0016491">
    <property type="term" value="F:oxidoreductase activity"/>
    <property type="evidence" value="ECO:0007669"/>
    <property type="project" value="UniProtKB-KW"/>
</dbReference>
<reference evidence="18 19" key="1">
    <citation type="submission" date="2019-08" db="EMBL/GenBank/DDBJ databases">
        <title>Genomic characterization of a novel candidate phylum (ARYD3) from a high temperature, high salinity tertiary oil reservoir in north central Oklahoma, USA.</title>
        <authorList>
            <person name="Youssef N.H."/>
            <person name="Yadav A."/>
            <person name="Elshahed M.S."/>
        </authorList>
    </citation>
    <scope>NUCLEOTIDE SEQUENCE [LARGE SCALE GENOMIC DNA]</scope>
    <source>
        <strain evidence="18">ARYD1</strain>
    </source>
</reference>
<dbReference type="PANTHER" id="PTHR10422">
    <property type="entry name" value="CYTOCHROME C OXIDASE SUBUNIT 1"/>
    <property type="match status" value="1"/>
</dbReference>
<dbReference type="RefSeq" id="WP_303701845.1">
    <property type="nucleotide sequence ID" value="NZ_VSIV01000302.1"/>
</dbReference>
<evidence type="ECO:0000256" key="6">
    <source>
        <dbReference type="ARBA" id="ARBA00022692"/>
    </source>
</evidence>
<keyword evidence="8" id="KW-1278">Translocase</keyword>
<dbReference type="InterPro" id="IPR023615">
    <property type="entry name" value="Cyt_c_Oxase_su1_BS"/>
</dbReference>
<dbReference type="GO" id="GO:0005886">
    <property type="term" value="C:plasma membrane"/>
    <property type="evidence" value="ECO:0007669"/>
    <property type="project" value="UniProtKB-SubCell"/>
</dbReference>
<evidence type="ECO:0000256" key="14">
    <source>
        <dbReference type="ARBA" id="ARBA00047816"/>
    </source>
</evidence>
<comment type="caution">
    <text evidence="18">The sequence shown here is derived from an EMBL/GenBank/DDBJ whole genome shotgun (WGS) entry which is preliminary data.</text>
</comment>
<evidence type="ECO:0000256" key="7">
    <source>
        <dbReference type="ARBA" id="ARBA00022723"/>
    </source>
</evidence>
<organism evidence="18 19">
    <name type="scientific">Flexistipes sinusarabici</name>
    <dbReference type="NCBI Taxonomy" id="2352"/>
    <lineage>
        <taxon>Bacteria</taxon>
        <taxon>Pseudomonadati</taxon>
        <taxon>Deferribacterota</taxon>
        <taxon>Deferribacteres</taxon>
        <taxon>Deferribacterales</taxon>
        <taxon>Flexistipitaceae</taxon>
        <taxon>Flexistipes</taxon>
    </lineage>
</organism>
<dbReference type="InterPro" id="IPR036927">
    <property type="entry name" value="Cyt_c_oxase-like_su1_sf"/>
</dbReference>
<dbReference type="GO" id="GO:0046872">
    <property type="term" value="F:metal ion binding"/>
    <property type="evidence" value="ECO:0007669"/>
    <property type="project" value="UniProtKB-KW"/>
</dbReference>
<feature type="transmembrane region" description="Helical" evidence="16">
    <location>
        <begin position="161"/>
        <end position="181"/>
    </location>
</feature>
<dbReference type="GO" id="GO:0022904">
    <property type="term" value="P:respiratory electron transport chain"/>
    <property type="evidence" value="ECO:0007669"/>
    <property type="project" value="TreeGrafter"/>
</dbReference>
<keyword evidence="12 16" id="KW-0186">Copper</keyword>
<dbReference type="PROSITE" id="PS50855">
    <property type="entry name" value="COX1"/>
    <property type="match status" value="1"/>
</dbReference>
<evidence type="ECO:0000259" key="17">
    <source>
        <dbReference type="PROSITE" id="PS50855"/>
    </source>
</evidence>
<dbReference type="EC" id="7.1.1.9" evidence="16"/>
<keyword evidence="10 16" id="KW-1133">Transmembrane helix</keyword>
<evidence type="ECO:0000256" key="15">
    <source>
        <dbReference type="RuleBase" id="RU000370"/>
    </source>
</evidence>
<accession>A0A5D0ML49</accession>
<keyword evidence="3 15" id="KW-0813">Transport</keyword>
<evidence type="ECO:0000313" key="18">
    <source>
        <dbReference type="EMBL" id="TYB32645.1"/>
    </source>
</evidence>
<evidence type="ECO:0000256" key="1">
    <source>
        <dbReference type="ARBA" id="ARBA00004141"/>
    </source>
</evidence>
<protein>
    <recommendedName>
        <fullName evidence="16">Cytochrome c oxidase subunit 1</fullName>
        <ecNumber evidence="16">7.1.1.9</ecNumber>
    </recommendedName>
</protein>
<evidence type="ECO:0000313" key="19">
    <source>
        <dbReference type="Proteomes" id="UP000323337"/>
    </source>
</evidence>
<keyword evidence="9 15" id="KW-0249">Electron transport</keyword>